<organism evidence="2 3">
    <name type="scientific">Candidatus Defluviicoccus seviourii</name>
    <dbReference type="NCBI Taxonomy" id="2565273"/>
    <lineage>
        <taxon>Bacteria</taxon>
        <taxon>Pseudomonadati</taxon>
        <taxon>Pseudomonadota</taxon>
        <taxon>Alphaproteobacteria</taxon>
        <taxon>Rhodospirillales</taxon>
        <taxon>Rhodospirillaceae</taxon>
        <taxon>Defluviicoccus</taxon>
    </lineage>
</organism>
<protein>
    <submittedName>
        <fullName evidence="2">Uncharacterized protein</fullName>
    </submittedName>
</protein>
<keyword evidence="3" id="KW-1185">Reference proteome</keyword>
<dbReference type="EMBL" id="UXAT02000051">
    <property type="protein sequence ID" value="VUX47673.1"/>
    <property type="molecule type" value="Genomic_DNA"/>
</dbReference>
<feature type="signal peptide" evidence="1">
    <location>
        <begin position="1"/>
        <end position="30"/>
    </location>
</feature>
<feature type="chain" id="PRO_5024447420" evidence="1">
    <location>
        <begin position="31"/>
        <end position="245"/>
    </location>
</feature>
<accession>A0A564WJC7</accession>
<sequence length="245" mass="25137">MANLRGARDSGSRVKAVSCACAIASALGLAALPEPAAAFETTATHGVGLTGSASSGINASEEDEPWLSFVLGYLPVAAAALTQSSPTRTGRAPDCRPGPGCIMPPIRFPALATRDVPFGPIDRHGWALFAAFGDRRMYTYPSPAKDGRASRADAWDWGMGAQVDTLALATGSPSSRTRFIVGELGGGAGGESSDAGYELRARLVFGGDALGPLITASTMIGFGVDGPTQPMPSAFTCGAKIEIRF</sequence>
<evidence type="ECO:0000313" key="3">
    <source>
        <dbReference type="Proteomes" id="UP000326641"/>
    </source>
</evidence>
<dbReference type="Proteomes" id="UP000326641">
    <property type="component" value="Unassembled WGS sequence"/>
</dbReference>
<reference evidence="2" key="1">
    <citation type="submission" date="2018-11" db="EMBL/GenBank/DDBJ databases">
        <authorList>
            <person name="Onetto C."/>
        </authorList>
    </citation>
    <scope>NUCLEOTIDE SEQUENCE [LARGE SCALE GENOMIC DNA]</scope>
</reference>
<name>A0A564WJC7_9PROT</name>
<keyword evidence="1" id="KW-0732">Signal</keyword>
<gene>
    <name evidence="2" type="ORF">DF3PA_60152</name>
</gene>
<proteinExistence type="predicted"/>
<evidence type="ECO:0000313" key="2">
    <source>
        <dbReference type="EMBL" id="VUX47673.1"/>
    </source>
</evidence>
<dbReference type="AlphaFoldDB" id="A0A564WJC7"/>
<evidence type="ECO:0000256" key="1">
    <source>
        <dbReference type="SAM" id="SignalP"/>
    </source>
</evidence>
<comment type="caution">
    <text evidence="2">The sequence shown here is derived from an EMBL/GenBank/DDBJ whole genome shotgun (WGS) entry which is preliminary data.</text>
</comment>